<feature type="transmembrane region" description="Helical" evidence="8">
    <location>
        <begin position="252"/>
        <end position="272"/>
    </location>
</feature>
<evidence type="ECO:0000256" key="8">
    <source>
        <dbReference type="SAM" id="Phobius"/>
    </source>
</evidence>
<dbReference type="PANTHER" id="PTHR10361:SF28">
    <property type="entry name" value="P3 PROTEIN-RELATED"/>
    <property type="match status" value="1"/>
</dbReference>
<dbReference type="Pfam" id="PF01758">
    <property type="entry name" value="SBF"/>
    <property type="match status" value="1"/>
</dbReference>
<organism evidence="9 10">
    <name type="scientific">Pomacea canaliculata</name>
    <name type="common">Golden apple snail</name>
    <dbReference type="NCBI Taxonomy" id="400727"/>
    <lineage>
        <taxon>Eukaryota</taxon>
        <taxon>Metazoa</taxon>
        <taxon>Spiralia</taxon>
        <taxon>Lophotrochozoa</taxon>
        <taxon>Mollusca</taxon>
        <taxon>Gastropoda</taxon>
        <taxon>Caenogastropoda</taxon>
        <taxon>Architaenioglossa</taxon>
        <taxon>Ampullarioidea</taxon>
        <taxon>Ampullariidae</taxon>
        <taxon>Pomacea</taxon>
    </lineage>
</organism>
<evidence type="ECO:0000256" key="5">
    <source>
        <dbReference type="ARBA" id="ARBA00022989"/>
    </source>
</evidence>
<dbReference type="Proteomes" id="UP000245119">
    <property type="component" value="Linkage Group LG10"/>
</dbReference>
<evidence type="ECO:0000313" key="10">
    <source>
        <dbReference type="Proteomes" id="UP000245119"/>
    </source>
</evidence>
<accession>A0A2T7NRA2</accession>
<evidence type="ECO:0000256" key="6">
    <source>
        <dbReference type="ARBA" id="ARBA00023136"/>
    </source>
</evidence>
<feature type="transmembrane region" description="Helical" evidence="8">
    <location>
        <begin position="118"/>
        <end position="142"/>
    </location>
</feature>
<evidence type="ECO:0000256" key="3">
    <source>
        <dbReference type="ARBA" id="ARBA00022692"/>
    </source>
</evidence>
<dbReference type="OrthoDB" id="203097at2759"/>
<comment type="similarity">
    <text evidence="2">Belongs to the bile acid:sodium symporter (BASS) (TC 2.A.28) family.</text>
</comment>
<dbReference type="EMBL" id="PZQS01000010">
    <property type="protein sequence ID" value="PVD23701.1"/>
    <property type="molecule type" value="Genomic_DNA"/>
</dbReference>
<evidence type="ECO:0000256" key="1">
    <source>
        <dbReference type="ARBA" id="ARBA00004141"/>
    </source>
</evidence>
<keyword evidence="4" id="KW-0769">Symport</keyword>
<dbReference type="InterPro" id="IPR002657">
    <property type="entry name" value="BilAc:Na_symport/Acr3"/>
</dbReference>
<protein>
    <submittedName>
        <fullName evidence="9">Uncharacterized protein</fullName>
    </submittedName>
</protein>
<evidence type="ECO:0000256" key="2">
    <source>
        <dbReference type="ARBA" id="ARBA00006528"/>
    </source>
</evidence>
<feature type="transmembrane region" description="Helical" evidence="8">
    <location>
        <begin position="346"/>
        <end position="364"/>
    </location>
</feature>
<keyword evidence="10" id="KW-1185">Reference proteome</keyword>
<name>A0A2T7NRA2_POMCA</name>
<feature type="region of interest" description="Disordered" evidence="7">
    <location>
        <begin position="378"/>
        <end position="423"/>
    </location>
</feature>
<keyword evidence="6 8" id="KW-0472">Membrane</keyword>
<feature type="transmembrane region" description="Helical" evidence="8">
    <location>
        <begin position="284"/>
        <end position="303"/>
    </location>
</feature>
<dbReference type="GO" id="GO:0015293">
    <property type="term" value="F:symporter activity"/>
    <property type="evidence" value="ECO:0007669"/>
    <property type="project" value="UniProtKB-KW"/>
</dbReference>
<dbReference type="InterPro" id="IPR004710">
    <property type="entry name" value="Bilac:Na_transpt"/>
</dbReference>
<feature type="transmembrane region" description="Helical" evidence="8">
    <location>
        <begin position="148"/>
        <end position="169"/>
    </location>
</feature>
<keyword evidence="5 8" id="KW-1133">Transmembrane helix</keyword>
<comment type="subcellular location">
    <subcellularLocation>
        <location evidence="1">Membrane</location>
        <topology evidence="1">Multi-pass membrane protein</topology>
    </subcellularLocation>
</comment>
<evidence type="ECO:0000313" key="9">
    <source>
        <dbReference type="EMBL" id="PVD23701.1"/>
    </source>
</evidence>
<gene>
    <name evidence="9" type="ORF">C0Q70_16974</name>
</gene>
<dbReference type="Gene3D" id="1.20.1530.20">
    <property type="match status" value="1"/>
</dbReference>
<sequence length="432" mass="46792">MSDKPVCSKRSVYEVLTTSTDTSVNAPSQALHVGRVTMSVAVVDKDTAASLASNGKLSNIVQAVAASEFPVTTVREQRTADLVFDSSAAAIAILISFGIGCCTDTDSVKRQLKHPVSLVIGFCCQFILMPVVAFGLAMVLPLKKDARFGLLCVACVPGGGLGHIAVIIGDADIPLSLTMNLISVVAMLGTAPLWIFVLGQYFQADPTAILSPRVIPIYNFEIWLASIFFAYATGLVINRFRPVVADAILTWIIKPFLLLASILYITLGVYINMYVFEEIDRFEVMGAVLLPLSGFVLGFALPLLCRQKTAFMKTIALETSSLNCLTVLAALRFSLQQPDADLASTVPIWVMFTIPGLYVGLAILRRFSTTTKKLWNSRNSKKNKINNNTEEEEPKGVTTWPRPLSAAPASPHSPRLSSSLTAPTMRLVAMKK</sequence>
<dbReference type="InterPro" id="IPR038770">
    <property type="entry name" value="Na+/solute_symporter_sf"/>
</dbReference>
<feature type="compositionally biased region" description="Low complexity" evidence="7">
    <location>
        <begin position="401"/>
        <end position="420"/>
    </location>
</feature>
<proteinExistence type="inferred from homology"/>
<dbReference type="AlphaFoldDB" id="A0A2T7NRA2"/>
<reference evidence="9 10" key="1">
    <citation type="submission" date="2018-04" db="EMBL/GenBank/DDBJ databases">
        <title>The genome of golden apple snail Pomacea canaliculata provides insight into stress tolerance and invasive adaptation.</title>
        <authorList>
            <person name="Liu C."/>
            <person name="Liu B."/>
            <person name="Ren Y."/>
            <person name="Zhang Y."/>
            <person name="Wang H."/>
            <person name="Li S."/>
            <person name="Jiang F."/>
            <person name="Yin L."/>
            <person name="Zhang G."/>
            <person name="Qian W."/>
            <person name="Fan W."/>
        </authorList>
    </citation>
    <scope>NUCLEOTIDE SEQUENCE [LARGE SCALE GENOMIC DNA]</scope>
    <source>
        <strain evidence="9">SZHN2017</strain>
        <tissue evidence="9">Muscle</tissue>
    </source>
</reference>
<comment type="caution">
    <text evidence="9">The sequence shown here is derived from an EMBL/GenBank/DDBJ whole genome shotgun (WGS) entry which is preliminary data.</text>
</comment>
<dbReference type="PANTHER" id="PTHR10361">
    <property type="entry name" value="SODIUM-BILE ACID COTRANSPORTER"/>
    <property type="match status" value="1"/>
</dbReference>
<dbReference type="GO" id="GO:0016020">
    <property type="term" value="C:membrane"/>
    <property type="evidence" value="ECO:0007669"/>
    <property type="project" value="UniProtKB-SubCell"/>
</dbReference>
<keyword evidence="4" id="KW-0813">Transport</keyword>
<keyword evidence="3 8" id="KW-0812">Transmembrane</keyword>
<feature type="transmembrane region" description="Helical" evidence="8">
    <location>
        <begin position="222"/>
        <end position="240"/>
    </location>
</feature>
<evidence type="ECO:0000256" key="7">
    <source>
        <dbReference type="SAM" id="MobiDB-lite"/>
    </source>
</evidence>
<evidence type="ECO:0000256" key="4">
    <source>
        <dbReference type="ARBA" id="ARBA00022847"/>
    </source>
</evidence>
<feature type="transmembrane region" description="Helical" evidence="8">
    <location>
        <begin position="181"/>
        <end position="202"/>
    </location>
</feature>